<keyword evidence="9 10" id="KW-0472">Membrane</keyword>
<feature type="transmembrane region" description="Helical" evidence="10">
    <location>
        <begin position="361"/>
        <end position="379"/>
    </location>
</feature>
<feature type="compositionally biased region" description="Low complexity" evidence="11">
    <location>
        <begin position="19"/>
        <end position="28"/>
    </location>
</feature>
<evidence type="ECO:0000256" key="1">
    <source>
        <dbReference type="ARBA" id="ARBA00004477"/>
    </source>
</evidence>
<dbReference type="GO" id="GO:0050103">
    <property type="term" value="F:dextrin dextranase activity"/>
    <property type="evidence" value="ECO:0007669"/>
    <property type="project" value="UniProtKB-EC"/>
</dbReference>
<gene>
    <name evidence="12" type="primary">ALG9</name>
    <name evidence="12" type="ORF">K7432_004793</name>
</gene>
<dbReference type="Pfam" id="PF03901">
    <property type="entry name" value="Glyco_transf_22"/>
    <property type="match status" value="1"/>
</dbReference>
<dbReference type="Proteomes" id="UP001479436">
    <property type="component" value="Unassembled WGS sequence"/>
</dbReference>
<sequence>MAPRKRASKPKASPEKVSEASSSASPAVTPQRQNRAELFSSLNEYTPSFNVVIRLFFMVRALGAITSIISDCDETYNYWEPTHYLQYGSGLQTWEYSPIYAIRSWAYIGIHAIVGKFFELIIAKKKMQIFYFMRMCFALISSYCEASFYRAVVDHVNPRIGRYTLVILLGSAGMYSASVAYLPSTFAMYTTMLAFVYALRSPSSSRTYQAVFWFALGAIMGWPFSGAVGIPFVIEELLVRDSPAVKSHWRKKRIFGLIAASLAGLALLFPTALVDYFYYQKWTFVPFNIITYNVLSGGGKGPNIFGTEPWWFYFVNGILNFNIIFVFALISLPGLLLTYWMDLPKSQPQSAKGIPSPYIKFMTRLAPFYLWLFIFTVQPHKEERFLFVVYPLICLNAAVGLFIVRGWLENLYIKYLAKRVNLDYSFIVTFFIGAVISVFLIISMSRVVGLYTHYQAPLEVYSKFYTDEFLNHTIQVHNGTEVNVCVGKEWYRFPSHYFLPDNFRLKFVRSSFRGLLPKYFYEDPSGKSSRREGTRMIPDHMNDLNHEEMDRYIDIGRCDYLIDVDYPSRPNNAEEPRYVNETEHWSQYFCQPFLDQANSPALTRAFYIPGLDETSNQWGEYCLLERAR</sequence>
<evidence type="ECO:0000256" key="9">
    <source>
        <dbReference type="ARBA" id="ARBA00023136"/>
    </source>
</evidence>
<dbReference type="InterPro" id="IPR005599">
    <property type="entry name" value="GPI_mannosylTrfase"/>
</dbReference>
<feature type="transmembrane region" description="Helical" evidence="10">
    <location>
        <begin position="210"/>
        <end position="234"/>
    </location>
</feature>
<evidence type="ECO:0000256" key="7">
    <source>
        <dbReference type="ARBA" id="ARBA00022824"/>
    </source>
</evidence>
<evidence type="ECO:0000313" key="13">
    <source>
        <dbReference type="Proteomes" id="UP001479436"/>
    </source>
</evidence>
<keyword evidence="8 10" id="KW-1133">Transmembrane helix</keyword>
<feature type="transmembrane region" description="Helical" evidence="10">
    <location>
        <begin position="165"/>
        <end position="198"/>
    </location>
</feature>
<comment type="subcellular location">
    <subcellularLocation>
        <location evidence="1 10">Endoplasmic reticulum membrane</location>
        <topology evidence="1 10">Multi-pass membrane protein</topology>
    </subcellularLocation>
</comment>
<feature type="region of interest" description="Disordered" evidence="11">
    <location>
        <begin position="1"/>
        <end position="32"/>
    </location>
</feature>
<name>A0ABR2W439_9FUNG</name>
<keyword evidence="4 10" id="KW-0328">Glycosyltransferase</keyword>
<evidence type="ECO:0000256" key="4">
    <source>
        <dbReference type="ARBA" id="ARBA00022676"/>
    </source>
</evidence>
<evidence type="ECO:0000256" key="8">
    <source>
        <dbReference type="ARBA" id="ARBA00022989"/>
    </source>
</evidence>
<protein>
    <recommendedName>
        <fullName evidence="10">Mannosyltransferase</fullName>
        <ecNumber evidence="10">2.4.1.-</ecNumber>
    </recommendedName>
</protein>
<dbReference type="EMBL" id="JASJQH010007048">
    <property type="protein sequence ID" value="KAK9719431.1"/>
    <property type="molecule type" value="Genomic_DNA"/>
</dbReference>
<accession>A0ABR2W439</accession>
<feature type="transmembrane region" description="Helical" evidence="10">
    <location>
        <begin position="420"/>
        <end position="442"/>
    </location>
</feature>
<comment type="caution">
    <text evidence="12">The sequence shown here is derived from an EMBL/GenBank/DDBJ whole genome shotgun (WGS) entry which is preliminary data.</text>
</comment>
<feature type="transmembrane region" description="Helical" evidence="10">
    <location>
        <begin position="310"/>
        <end position="340"/>
    </location>
</feature>
<keyword evidence="5 12" id="KW-0808">Transferase</keyword>
<keyword evidence="6 10" id="KW-0812">Transmembrane</keyword>
<keyword evidence="13" id="KW-1185">Reference proteome</keyword>
<comment type="similarity">
    <text evidence="3 10">Belongs to the glycosyltransferase 22 family.</text>
</comment>
<proteinExistence type="inferred from homology"/>
<evidence type="ECO:0000256" key="5">
    <source>
        <dbReference type="ARBA" id="ARBA00022679"/>
    </source>
</evidence>
<reference evidence="12 13" key="1">
    <citation type="submission" date="2023-04" db="EMBL/GenBank/DDBJ databases">
        <title>Genome of Basidiobolus ranarum AG-B5.</title>
        <authorList>
            <person name="Stajich J.E."/>
            <person name="Carter-House D."/>
            <person name="Gryganskyi A."/>
        </authorList>
    </citation>
    <scope>NUCLEOTIDE SEQUENCE [LARGE SCALE GENOMIC DNA]</scope>
    <source>
        <strain evidence="12 13">AG-B5</strain>
    </source>
</reference>
<feature type="transmembrane region" description="Helical" evidence="10">
    <location>
        <begin position="385"/>
        <end position="408"/>
    </location>
</feature>
<feature type="transmembrane region" description="Helical" evidence="10">
    <location>
        <begin position="105"/>
        <end position="123"/>
    </location>
</feature>
<keyword evidence="7 10" id="KW-0256">Endoplasmic reticulum</keyword>
<feature type="transmembrane region" description="Helical" evidence="10">
    <location>
        <begin position="254"/>
        <end position="279"/>
    </location>
</feature>
<organism evidence="12 13">
    <name type="scientific">Basidiobolus ranarum</name>
    <dbReference type="NCBI Taxonomy" id="34480"/>
    <lineage>
        <taxon>Eukaryota</taxon>
        <taxon>Fungi</taxon>
        <taxon>Fungi incertae sedis</taxon>
        <taxon>Zoopagomycota</taxon>
        <taxon>Entomophthoromycotina</taxon>
        <taxon>Basidiobolomycetes</taxon>
        <taxon>Basidiobolales</taxon>
        <taxon>Basidiobolaceae</taxon>
        <taxon>Basidiobolus</taxon>
    </lineage>
</organism>
<dbReference type="PANTHER" id="PTHR22760:SF2">
    <property type="entry name" value="ALPHA-1,2-MANNOSYLTRANSFERASE ALG9"/>
    <property type="match status" value="1"/>
</dbReference>
<evidence type="ECO:0000256" key="3">
    <source>
        <dbReference type="ARBA" id="ARBA00007063"/>
    </source>
</evidence>
<evidence type="ECO:0000256" key="10">
    <source>
        <dbReference type="RuleBase" id="RU363075"/>
    </source>
</evidence>
<dbReference type="EC" id="2.4.1.-" evidence="10"/>
<evidence type="ECO:0000256" key="6">
    <source>
        <dbReference type="ARBA" id="ARBA00022692"/>
    </source>
</evidence>
<comment type="pathway">
    <text evidence="2">Protein modification; protein glycosylation.</text>
</comment>
<evidence type="ECO:0000256" key="11">
    <source>
        <dbReference type="SAM" id="MobiDB-lite"/>
    </source>
</evidence>
<evidence type="ECO:0000313" key="12">
    <source>
        <dbReference type="EMBL" id="KAK9719431.1"/>
    </source>
</evidence>
<evidence type="ECO:0000256" key="2">
    <source>
        <dbReference type="ARBA" id="ARBA00004922"/>
    </source>
</evidence>
<feature type="transmembrane region" description="Helical" evidence="10">
    <location>
        <begin position="129"/>
        <end position="153"/>
    </location>
</feature>
<dbReference type="PANTHER" id="PTHR22760">
    <property type="entry name" value="GLYCOSYLTRANSFERASE"/>
    <property type="match status" value="1"/>
</dbReference>